<dbReference type="Pfam" id="PF13240">
    <property type="entry name" value="Zn_Ribbon_1"/>
    <property type="match status" value="1"/>
</dbReference>
<dbReference type="EMBL" id="MFKF01000042">
    <property type="protein sequence ID" value="OGG56199.1"/>
    <property type="molecule type" value="Genomic_DNA"/>
</dbReference>
<accession>A0A1F6D442</accession>
<organism evidence="3 4">
    <name type="scientific">Handelsmanbacteria sp. (strain RIFCSPLOWO2_12_FULL_64_10)</name>
    <dbReference type="NCBI Taxonomy" id="1817868"/>
    <lineage>
        <taxon>Bacteria</taxon>
        <taxon>Candidatus Handelsmaniibacteriota</taxon>
    </lineage>
</organism>
<proteinExistence type="predicted"/>
<evidence type="ECO:0000313" key="4">
    <source>
        <dbReference type="Proteomes" id="UP000178606"/>
    </source>
</evidence>
<name>A0A1F6D442_HANXR</name>
<dbReference type="Proteomes" id="UP000178606">
    <property type="component" value="Unassembled WGS sequence"/>
</dbReference>
<reference evidence="3 4" key="1">
    <citation type="journal article" date="2016" name="Nat. Commun.">
        <title>Thousands of microbial genomes shed light on interconnected biogeochemical processes in an aquifer system.</title>
        <authorList>
            <person name="Anantharaman K."/>
            <person name="Brown C.T."/>
            <person name="Hug L.A."/>
            <person name="Sharon I."/>
            <person name="Castelle C.J."/>
            <person name="Probst A.J."/>
            <person name="Thomas B.C."/>
            <person name="Singh A."/>
            <person name="Wilkins M.J."/>
            <person name="Karaoz U."/>
            <person name="Brodie E.L."/>
            <person name="Williams K.H."/>
            <person name="Hubbard S.S."/>
            <person name="Banfield J.F."/>
        </authorList>
    </citation>
    <scope>NUCLEOTIDE SEQUENCE [LARGE SCALE GENOMIC DNA]</scope>
    <source>
        <strain evidence="4">RIFCSPLOWO2_12_FULL_64_10</strain>
    </source>
</reference>
<protein>
    <recommendedName>
        <fullName evidence="2">Zinc-ribbon domain-containing protein</fullName>
    </recommendedName>
</protein>
<dbReference type="SMART" id="SM00028">
    <property type="entry name" value="TPR"/>
    <property type="match status" value="1"/>
</dbReference>
<evidence type="ECO:0000256" key="1">
    <source>
        <dbReference type="PROSITE-ProRule" id="PRU00339"/>
    </source>
</evidence>
<gene>
    <name evidence="3" type="ORF">A3F84_16405</name>
</gene>
<comment type="caution">
    <text evidence="3">The sequence shown here is derived from an EMBL/GenBank/DDBJ whole genome shotgun (WGS) entry which is preliminary data.</text>
</comment>
<dbReference type="PROSITE" id="PS50005">
    <property type="entry name" value="TPR"/>
    <property type="match status" value="1"/>
</dbReference>
<dbReference type="InterPro" id="IPR011990">
    <property type="entry name" value="TPR-like_helical_dom_sf"/>
</dbReference>
<evidence type="ECO:0000313" key="3">
    <source>
        <dbReference type="EMBL" id="OGG56199.1"/>
    </source>
</evidence>
<feature type="domain" description="Zinc-ribbon" evidence="2">
    <location>
        <begin position="4"/>
        <end position="25"/>
    </location>
</feature>
<sequence length="97" mass="10992">MSNCPRCGASREPEDRYCAQCGQRLLPFSAVGAMNTQKTLDIADVQYKLGVVYFKKEDYLRAAEVWEKVLKERPDDSELKALIQDARSRHKASGDQP</sequence>
<feature type="repeat" description="TPR" evidence="1">
    <location>
        <begin position="43"/>
        <end position="76"/>
    </location>
</feature>
<dbReference type="SUPFAM" id="SSF48452">
    <property type="entry name" value="TPR-like"/>
    <property type="match status" value="1"/>
</dbReference>
<dbReference type="Gene3D" id="1.25.40.10">
    <property type="entry name" value="Tetratricopeptide repeat domain"/>
    <property type="match status" value="1"/>
</dbReference>
<keyword evidence="1" id="KW-0802">TPR repeat</keyword>
<dbReference type="InterPro" id="IPR019734">
    <property type="entry name" value="TPR_rpt"/>
</dbReference>
<dbReference type="AlphaFoldDB" id="A0A1F6D442"/>
<dbReference type="InterPro" id="IPR026870">
    <property type="entry name" value="Zinc_ribbon_dom"/>
</dbReference>
<evidence type="ECO:0000259" key="2">
    <source>
        <dbReference type="Pfam" id="PF13240"/>
    </source>
</evidence>